<sequence length="123" mass="12790">MTSDPRGPLRVLTANIVSAADMPALSYPRIPGQFAPKASKPGGPADSVPVDETLVDNPGHGGGGRVRGSCRHQPCLCLVTKLGLFIVAYKDTSETRTGAINVAAGMNHAEVLNLELIDGLLES</sequence>
<dbReference type="AlphaFoldDB" id="C1G7W5"/>
<dbReference type="HOGENOM" id="CLU_2278313_0_0_1"/>
<dbReference type="Proteomes" id="UP000001628">
    <property type="component" value="Unassembled WGS sequence"/>
</dbReference>
<dbReference type="EMBL" id="KN275959">
    <property type="protein sequence ID" value="EEH47172.2"/>
    <property type="molecule type" value="Genomic_DNA"/>
</dbReference>
<dbReference type="VEuPathDB" id="FungiDB:PADG_03270"/>
<evidence type="ECO:0000313" key="3">
    <source>
        <dbReference type="Proteomes" id="UP000001628"/>
    </source>
</evidence>
<evidence type="ECO:0000313" key="2">
    <source>
        <dbReference type="EMBL" id="EEH47172.2"/>
    </source>
</evidence>
<gene>
    <name evidence="2" type="ORF">PADG_03270</name>
</gene>
<dbReference type="KEGG" id="pbn:PADG_03270"/>
<protein>
    <submittedName>
        <fullName evidence="2">Uncharacterized protein</fullName>
    </submittedName>
</protein>
<dbReference type="InParanoid" id="C1G7W5"/>
<keyword evidence="3" id="KW-1185">Reference proteome</keyword>
<evidence type="ECO:0000256" key="1">
    <source>
        <dbReference type="SAM" id="MobiDB-lite"/>
    </source>
</evidence>
<reference evidence="2 3" key="1">
    <citation type="journal article" date="2011" name="PLoS Genet.">
        <title>Comparative genomic analysis of human fungal pathogens causing paracoccidioidomycosis.</title>
        <authorList>
            <person name="Desjardins C.A."/>
            <person name="Champion M.D."/>
            <person name="Holder J.W."/>
            <person name="Muszewska A."/>
            <person name="Goldberg J."/>
            <person name="Bailao A.M."/>
            <person name="Brigido M.M."/>
            <person name="Ferreira M.E."/>
            <person name="Garcia A.M."/>
            <person name="Grynberg M."/>
            <person name="Gujja S."/>
            <person name="Heiman D.I."/>
            <person name="Henn M.R."/>
            <person name="Kodira C.D."/>
            <person name="Leon-Narvaez H."/>
            <person name="Longo L.V."/>
            <person name="Ma L.J."/>
            <person name="Malavazi I."/>
            <person name="Matsuo A.L."/>
            <person name="Morais F.V."/>
            <person name="Pereira M."/>
            <person name="Rodriguez-Brito S."/>
            <person name="Sakthikumar S."/>
            <person name="Salem-Izacc S.M."/>
            <person name="Sykes S.M."/>
            <person name="Teixeira M.M."/>
            <person name="Vallejo M.C."/>
            <person name="Walter M.E."/>
            <person name="Yandava C."/>
            <person name="Young S."/>
            <person name="Zeng Q."/>
            <person name="Zucker J."/>
            <person name="Felipe M.S."/>
            <person name="Goldman G.H."/>
            <person name="Haas B.J."/>
            <person name="McEwen J.G."/>
            <person name="Nino-Vega G."/>
            <person name="Puccia R."/>
            <person name="San-Blas G."/>
            <person name="Soares C.M."/>
            <person name="Birren B.W."/>
            <person name="Cuomo C.A."/>
        </authorList>
    </citation>
    <scope>NUCLEOTIDE SEQUENCE [LARGE SCALE GENOMIC DNA]</scope>
    <source>
        <strain evidence="2 3">Pb18</strain>
    </source>
</reference>
<proteinExistence type="predicted"/>
<dbReference type="GeneID" id="22582607"/>
<feature type="region of interest" description="Disordered" evidence="1">
    <location>
        <begin position="33"/>
        <end position="68"/>
    </location>
</feature>
<name>C1G7W5_PARBD</name>
<accession>C1G7W5</accession>
<organism evidence="2 3">
    <name type="scientific">Paracoccidioides brasiliensis (strain Pb18)</name>
    <dbReference type="NCBI Taxonomy" id="502780"/>
    <lineage>
        <taxon>Eukaryota</taxon>
        <taxon>Fungi</taxon>
        <taxon>Dikarya</taxon>
        <taxon>Ascomycota</taxon>
        <taxon>Pezizomycotina</taxon>
        <taxon>Eurotiomycetes</taxon>
        <taxon>Eurotiomycetidae</taxon>
        <taxon>Onygenales</taxon>
        <taxon>Ajellomycetaceae</taxon>
        <taxon>Paracoccidioides</taxon>
    </lineage>
</organism>
<dbReference type="RefSeq" id="XP_010758330.1">
    <property type="nucleotide sequence ID" value="XM_010760028.1"/>
</dbReference>